<gene>
    <name evidence="2" type="ORF">GCM10011611_25210</name>
</gene>
<proteinExistence type="predicted"/>
<organism evidence="2 3">
    <name type="scientific">Aliidongia dinghuensis</name>
    <dbReference type="NCBI Taxonomy" id="1867774"/>
    <lineage>
        <taxon>Bacteria</taxon>
        <taxon>Pseudomonadati</taxon>
        <taxon>Pseudomonadota</taxon>
        <taxon>Alphaproteobacteria</taxon>
        <taxon>Rhodospirillales</taxon>
        <taxon>Dongiaceae</taxon>
        <taxon>Aliidongia</taxon>
    </lineage>
</organism>
<accession>A0A8J3E4Z8</accession>
<reference evidence="2" key="1">
    <citation type="journal article" date="2014" name="Int. J. Syst. Evol. Microbiol.">
        <title>Complete genome sequence of Corynebacterium casei LMG S-19264T (=DSM 44701T), isolated from a smear-ripened cheese.</title>
        <authorList>
            <consortium name="US DOE Joint Genome Institute (JGI-PGF)"/>
            <person name="Walter F."/>
            <person name="Albersmeier A."/>
            <person name="Kalinowski J."/>
            <person name="Ruckert C."/>
        </authorList>
    </citation>
    <scope>NUCLEOTIDE SEQUENCE</scope>
    <source>
        <strain evidence="2">CGMCC 1.15725</strain>
    </source>
</reference>
<keyword evidence="3" id="KW-1185">Reference proteome</keyword>
<evidence type="ECO:0000313" key="2">
    <source>
        <dbReference type="EMBL" id="GGF18290.1"/>
    </source>
</evidence>
<dbReference type="EMBL" id="BMJQ01000006">
    <property type="protein sequence ID" value="GGF18290.1"/>
    <property type="molecule type" value="Genomic_DNA"/>
</dbReference>
<dbReference type="InterPro" id="IPR041018">
    <property type="entry name" value="ADPRTs_Tse2"/>
</dbReference>
<dbReference type="Pfam" id="PF18648">
    <property type="entry name" value="ADPRTs_Tse2"/>
    <property type="match status" value="1"/>
</dbReference>
<sequence>MPSVNQGDAIMATTTTNLYRSVMGNAFKSIKVGVYPGDGVLDPRWEETQYFNKRRGEWVTSPADVTIEQGPNGPEVLEGGGTSLHDVSGWFPSKEFWIPQGTEYSDEIHIRKDAKRKTSPYNQSVSGYHYQLEPKTRMTVLSFKGALDNMARAAVVRQCELARVK</sequence>
<comment type="caution">
    <text evidence="2">The sequence shown here is derived from an EMBL/GenBank/DDBJ whole genome shotgun (WGS) entry which is preliminary data.</text>
</comment>
<feature type="domain" description="Tse2 ADP-ribosyltransferase toxin" evidence="1">
    <location>
        <begin position="33"/>
        <end position="158"/>
    </location>
</feature>
<reference evidence="2" key="2">
    <citation type="submission" date="2020-09" db="EMBL/GenBank/DDBJ databases">
        <authorList>
            <person name="Sun Q."/>
            <person name="Zhou Y."/>
        </authorList>
    </citation>
    <scope>NUCLEOTIDE SEQUENCE</scope>
    <source>
        <strain evidence="2">CGMCC 1.15725</strain>
    </source>
</reference>
<dbReference type="Proteomes" id="UP000646365">
    <property type="component" value="Unassembled WGS sequence"/>
</dbReference>
<dbReference type="AlphaFoldDB" id="A0A8J3E4Z8"/>
<protein>
    <recommendedName>
        <fullName evidence="1">Tse2 ADP-ribosyltransferase toxin domain-containing protein</fullName>
    </recommendedName>
</protein>
<evidence type="ECO:0000313" key="3">
    <source>
        <dbReference type="Proteomes" id="UP000646365"/>
    </source>
</evidence>
<name>A0A8J3E4Z8_9PROT</name>
<evidence type="ECO:0000259" key="1">
    <source>
        <dbReference type="Pfam" id="PF18648"/>
    </source>
</evidence>